<protein>
    <submittedName>
        <fullName evidence="1">Chromosome 3 open reading frame 38</fullName>
    </submittedName>
</protein>
<accession>A0A8C5S3K4</accession>
<organism evidence="1 2">
    <name type="scientific">Laticauda laticaudata</name>
    <name type="common">Blue-ringed sea krait</name>
    <name type="synonym">Blue-lipped sea krait</name>
    <dbReference type="NCBI Taxonomy" id="8630"/>
    <lineage>
        <taxon>Eukaryota</taxon>
        <taxon>Metazoa</taxon>
        <taxon>Chordata</taxon>
        <taxon>Craniata</taxon>
        <taxon>Vertebrata</taxon>
        <taxon>Euteleostomi</taxon>
        <taxon>Lepidosauria</taxon>
        <taxon>Squamata</taxon>
        <taxon>Bifurcata</taxon>
        <taxon>Unidentata</taxon>
        <taxon>Episquamata</taxon>
        <taxon>Toxicofera</taxon>
        <taxon>Serpentes</taxon>
        <taxon>Colubroidea</taxon>
        <taxon>Elapidae</taxon>
        <taxon>Laticaudinae</taxon>
        <taxon>Laticauda</taxon>
    </lineage>
</organism>
<dbReference type="Pfam" id="PF15008">
    <property type="entry name" value="DUF4518"/>
    <property type="match status" value="1"/>
</dbReference>
<dbReference type="GeneTree" id="ENSGT00390000000367"/>
<proteinExistence type="predicted"/>
<dbReference type="Proteomes" id="UP000694406">
    <property type="component" value="Unplaced"/>
</dbReference>
<dbReference type="InterPro" id="IPR032710">
    <property type="entry name" value="NTF2-like_dom_sf"/>
</dbReference>
<dbReference type="SUPFAM" id="SSF54427">
    <property type="entry name" value="NTF2-like"/>
    <property type="match status" value="1"/>
</dbReference>
<keyword evidence="2" id="KW-1185">Reference proteome</keyword>
<name>A0A8C5S3K4_LATLA</name>
<dbReference type="GO" id="GO:0043065">
    <property type="term" value="P:positive regulation of apoptotic process"/>
    <property type="evidence" value="ECO:0007669"/>
    <property type="project" value="Ensembl"/>
</dbReference>
<reference evidence="1" key="1">
    <citation type="submission" date="2025-08" db="UniProtKB">
        <authorList>
            <consortium name="Ensembl"/>
        </authorList>
    </citation>
    <scope>IDENTIFICATION</scope>
</reference>
<evidence type="ECO:0000313" key="2">
    <source>
        <dbReference type="Proteomes" id="UP000694406"/>
    </source>
</evidence>
<dbReference type="PANTHER" id="PTHR21084:SF1">
    <property type="entry name" value="DENSE INCISORS"/>
    <property type="match status" value="1"/>
</dbReference>
<gene>
    <name evidence="1" type="primary">C3orf38</name>
</gene>
<dbReference type="InterPro" id="IPR026698">
    <property type="entry name" value="UPF_C3orf38"/>
</dbReference>
<evidence type="ECO:0000313" key="1">
    <source>
        <dbReference type="Ensembl" id="ENSLLTP00000011659.1"/>
    </source>
</evidence>
<dbReference type="AlphaFoldDB" id="A0A8C5S3K4"/>
<reference evidence="1" key="2">
    <citation type="submission" date="2025-09" db="UniProtKB">
        <authorList>
            <consortium name="Ensembl"/>
        </authorList>
    </citation>
    <scope>IDENTIFICATION</scope>
</reference>
<dbReference type="Ensembl" id="ENSLLTT00000012121.1">
    <property type="protein sequence ID" value="ENSLLTP00000011659.1"/>
    <property type="gene ID" value="ENSLLTG00000008973.1"/>
</dbReference>
<dbReference type="PANTHER" id="PTHR21084">
    <property type="entry name" value="DENSE INCISORS"/>
    <property type="match status" value="1"/>
</dbReference>
<dbReference type="GO" id="GO:0005634">
    <property type="term" value="C:nucleus"/>
    <property type="evidence" value="ECO:0007669"/>
    <property type="project" value="Ensembl"/>
</dbReference>
<sequence length="316" mass="36265">MASAGAGMTERERDGCRELLELLQTDDLVALTNTVTSRLVQPNNRQEAISVILLYSQSAEELLKRKKVFREIIFKYLATKGVIVPPSSEKHQLVYRAKEYWCEGLNVCASEQTHINPCKQQQEDEGTLEDQDDNNNECHNLAEEFCQWYFRMLNSQNPLIGESQQEWGPQHFWDDVTLNFCYSTSEQNMEEYLGAELVSLRLLSLVKEEYLFLNPNLKAGGLKCTVSQHGLVVVAVAGTVHRSTSCLGIFEQIFGLIRCPFRDNTWKIKFVNLKIVGQNAIEPGTHIERPHIKYEQEELQEFCVSRELALIEPQKY</sequence>